<name>X1MYA7_9ZZZZ</name>
<dbReference type="Gene3D" id="3.90.320.10">
    <property type="match status" value="1"/>
</dbReference>
<comment type="caution">
    <text evidence="1">The sequence shown here is derived from an EMBL/GenBank/DDBJ whole genome shotgun (WGS) entry which is preliminary data.</text>
</comment>
<protein>
    <recommendedName>
        <fullName evidence="2">PD-(D/E)XK endonuclease-like domain-containing protein</fullName>
    </recommendedName>
</protein>
<reference evidence="1" key="1">
    <citation type="journal article" date="2014" name="Front. Microbiol.">
        <title>High frequency of phylogenetically diverse reductive dehalogenase-homologous genes in deep subseafloor sedimentary metagenomes.</title>
        <authorList>
            <person name="Kawai M."/>
            <person name="Futagami T."/>
            <person name="Toyoda A."/>
            <person name="Takaki Y."/>
            <person name="Nishi S."/>
            <person name="Hori S."/>
            <person name="Arai W."/>
            <person name="Tsubouchi T."/>
            <person name="Morono Y."/>
            <person name="Uchiyama I."/>
            <person name="Ito T."/>
            <person name="Fujiyama A."/>
            <person name="Inagaki F."/>
            <person name="Takami H."/>
        </authorList>
    </citation>
    <scope>NUCLEOTIDE SEQUENCE</scope>
    <source>
        <strain evidence="1">Expedition CK06-06</strain>
    </source>
</reference>
<dbReference type="InterPro" id="IPR011604">
    <property type="entry name" value="PDDEXK-like_dom_sf"/>
</dbReference>
<gene>
    <name evidence="1" type="ORF">S06H3_49581</name>
</gene>
<proteinExistence type="predicted"/>
<organism evidence="1">
    <name type="scientific">marine sediment metagenome</name>
    <dbReference type="NCBI Taxonomy" id="412755"/>
    <lineage>
        <taxon>unclassified sequences</taxon>
        <taxon>metagenomes</taxon>
        <taxon>ecological metagenomes</taxon>
    </lineage>
</organism>
<sequence length="243" mass="28682">LNFSEVRVEIPATKKILAVSGYYDANIGGFKNWAERRKRIKERQIIETKVLEELSKQYEKESFEPLVYNFSKYLNWMSDKIIDGLEKLHPNGLLEPIICEIKSINSNAFWARRNFIAEGYPHHRLQLYFYLKATNTKSGALLYVSKDDLTLEECPLIYPNEQLEEEFEKDIKEMSSYYLSKKEPEPEPNLIFDKKKGKNGLWVVNWKMERSPYLTKITGLKKEEWIKQTKAEAKKLNMKKKNA</sequence>
<dbReference type="AlphaFoldDB" id="X1MYA7"/>
<accession>X1MYA7</accession>
<evidence type="ECO:0008006" key="2">
    <source>
        <dbReference type="Google" id="ProtNLM"/>
    </source>
</evidence>
<feature type="non-terminal residue" evidence="1">
    <location>
        <position position="1"/>
    </location>
</feature>
<evidence type="ECO:0000313" key="1">
    <source>
        <dbReference type="EMBL" id="GAI36293.1"/>
    </source>
</evidence>
<dbReference type="EMBL" id="BARV01031314">
    <property type="protein sequence ID" value="GAI36293.1"/>
    <property type="molecule type" value="Genomic_DNA"/>
</dbReference>